<comment type="similarity">
    <text evidence="1">Belongs to the glycosyl hydrolase 66 family.</text>
</comment>
<sequence>MKRNMFLSAILAGFLLVSCNKELGYTGFVDPDAGKNAEISLSTDKAAYAPGETVTFTASQMPAGAIYIRYRHLGENLGEQAATGTSWTWTAPDEDFTGYLVEVYQKSSEGETILATIGVDVSSDWTRFPRYGFLSSFGEMPQSGIEGVIDNLNRHHINGVQFQDWHYKHHWPLGGTRENPLASYLDIASRTTYLSTLQAYIDKIHSCGMKAIFYNLCFGALDDAAQDGVNERWYIFQDNNHAQKDVHALSAPFKSSIYLLDPGNSEWQQYIGERNDDVYAVLDFDGYQIDQLGSRGTRYNYDGQTVDLPGGYASFIRAMKSLHPQKRLVMNAVSGYGAEQIVGTGQVDFCYNEMWGSEEQFSDLRSTIEANDTYSNGTLKTVFAAYMNYDLADNMGTFNTPGVLLTNAVIFALGGAHLELGEHMLCKEYFPNSNLGMSSELQEAMIAYYDFLVAYENLLRDGGELNDVTVRSTDGKLSFAAWAPTLGNVVTLGRKVGERQVIHLLNFSQANSLSWRDLNGTMPEPQSVESATVEIDTQEPVDRVWMASPDINGGAVRELAFEKTASGIAVTLPSIKYWDMLVLEQD</sequence>
<gene>
    <name evidence="3" type="ORF">H9828_02990</name>
</gene>
<accession>A0A9D1Z018</accession>
<evidence type="ECO:0000313" key="4">
    <source>
        <dbReference type="Proteomes" id="UP000886844"/>
    </source>
</evidence>
<evidence type="ECO:0000313" key="3">
    <source>
        <dbReference type="EMBL" id="HIY68367.1"/>
    </source>
</evidence>
<dbReference type="InterPro" id="IPR013783">
    <property type="entry name" value="Ig-like_fold"/>
</dbReference>
<keyword evidence="3" id="KW-0378">Hydrolase</keyword>
<evidence type="ECO:0000256" key="1">
    <source>
        <dbReference type="ARBA" id="ARBA00010837"/>
    </source>
</evidence>
<proteinExistence type="inferred from homology"/>
<reference evidence="3" key="1">
    <citation type="journal article" date="2021" name="PeerJ">
        <title>Extensive microbial diversity within the chicken gut microbiome revealed by metagenomics and culture.</title>
        <authorList>
            <person name="Gilroy R."/>
            <person name="Ravi A."/>
            <person name="Getino M."/>
            <person name="Pursley I."/>
            <person name="Horton D.L."/>
            <person name="Alikhan N.F."/>
            <person name="Baker D."/>
            <person name="Gharbi K."/>
            <person name="Hall N."/>
            <person name="Watson M."/>
            <person name="Adriaenssens E.M."/>
            <person name="Foster-Nyarko E."/>
            <person name="Jarju S."/>
            <person name="Secka A."/>
            <person name="Antonio M."/>
            <person name="Oren A."/>
            <person name="Chaudhuri R.R."/>
            <person name="La Ragione R."/>
            <person name="Hildebrand F."/>
            <person name="Pallen M.J."/>
        </authorList>
    </citation>
    <scope>NUCLEOTIDE SEQUENCE</scope>
    <source>
        <strain evidence="3">5134</strain>
    </source>
</reference>
<keyword evidence="2" id="KW-0732">Signal</keyword>
<dbReference type="CDD" id="cd14745">
    <property type="entry name" value="GH66"/>
    <property type="match status" value="1"/>
</dbReference>
<dbReference type="Proteomes" id="UP000886844">
    <property type="component" value="Unassembled WGS sequence"/>
</dbReference>
<dbReference type="InterPro" id="IPR017853">
    <property type="entry name" value="GH"/>
</dbReference>
<dbReference type="AlphaFoldDB" id="A0A9D1Z018"/>
<dbReference type="EMBL" id="DXDA01000024">
    <property type="protein sequence ID" value="HIY68367.1"/>
    <property type="molecule type" value="Genomic_DNA"/>
</dbReference>
<dbReference type="Gene3D" id="3.20.20.80">
    <property type="entry name" value="Glycosidases"/>
    <property type="match status" value="1"/>
</dbReference>
<name>A0A9D1Z018_9BACT</name>
<comment type="caution">
    <text evidence="3">The sequence shown here is derived from an EMBL/GenBank/DDBJ whole genome shotgun (WGS) entry which is preliminary data.</text>
</comment>
<protein>
    <submittedName>
        <fullName evidence="3">Glycoside hydrolase family 66 protein</fullName>
    </submittedName>
</protein>
<dbReference type="Gene3D" id="2.60.40.10">
    <property type="entry name" value="Immunoglobulins"/>
    <property type="match status" value="1"/>
</dbReference>
<dbReference type="SUPFAM" id="SSF51445">
    <property type="entry name" value="(Trans)glycosidases"/>
    <property type="match status" value="1"/>
</dbReference>
<dbReference type="Pfam" id="PF13199">
    <property type="entry name" value="Glyco_hydro_66"/>
    <property type="match status" value="1"/>
</dbReference>
<evidence type="ECO:0000256" key="2">
    <source>
        <dbReference type="ARBA" id="ARBA00022729"/>
    </source>
</evidence>
<dbReference type="Gene3D" id="2.60.40.1180">
    <property type="entry name" value="Golgi alpha-mannosidase II"/>
    <property type="match status" value="1"/>
</dbReference>
<reference evidence="3" key="2">
    <citation type="submission" date="2021-04" db="EMBL/GenBank/DDBJ databases">
        <authorList>
            <person name="Gilroy R."/>
        </authorList>
    </citation>
    <scope>NUCLEOTIDE SEQUENCE</scope>
    <source>
        <strain evidence="3">5134</strain>
    </source>
</reference>
<dbReference type="GO" id="GO:0016787">
    <property type="term" value="F:hydrolase activity"/>
    <property type="evidence" value="ECO:0007669"/>
    <property type="project" value="UniProtKB-KW"/>
</dbReference>
<dbReference type="InterPro" id="IPR025092">
    <property type="entry name" value="Glyco_hydro_66"/>
</dbReference>
<dbReference type="InterPro" id="IPR013780">
    <property type="entry name" value="Glyco_hydro_b"/>
</dbReference>
<organism evidence="3 4">
    <name type="scientific">Candidatus Alistipes intestinigallinarum</name>
    <dbReference type="NCBI Taxonomy" id="2838440"/>
    <lineage>
        <taxon>Bacteria</taxon>
        <taxon>Pseudomonadati</taxon>
        <taxon>Bacteroidota</taxon>
        <taxon>Bacteroidia</taxon>
        <taxon>Bacteroidales</taxon>
        <taxon>Rikenellaceae</taxon>
        <taxon>Alistipes</taxon>
    </lineage>
</organism>
<dbReference type="PROSITE" id="PS51257">
    <property type="entry name" value="PROKAR_LIPOPROTEIN"/>
    <property type="match status" value="1"/>
</dbReference>